<proteinExistence type="predicted"/>
<evidence type="ECO:0000256" key="1">
    <source>
        <dbReference type="SAM" id="Phobius"/>
    </source>
</evidence>
<reference evidence="3 4" key="1">
    <citation type="submission" date="2018-07" db="EMBL/GenBank/DDBJ databases">
        <title>Halomonas montanilacus sp. nov., isolated from Lake Pengyan on Tibetan Plateau.</title>
        <authorList>
            <person name="Lu H."/>
            <person name="Xing P."/>
            <person name="Wu Q."/>
        </authorList>
    </citation>
    <scope>NUCLEOTIDE SEQUENCE [LARGE SCALE GENOMIC DNA]</scope>
    <source>
        <strain evidence="3 4">PYC7W</strain>
    </source>
</reference>
<comment type="caution">
    <text evidence="3">The sequence shown here is derived from an EMBL/GenBank/DDBJ whole genome shotgun (WGS) entry which is preliminary data.</text>
</comment>
<dbReference type="OrthoDB" id="9806984at2"/>
<evidence type="ECO:0000313" key="4">
    <source>
        <dbReference type="Proteomes" id="UP000252405"/>
    </source>
</evidence>
<feature type="domain" description="Mce/MlaD" evidence="2">
    <location>
        <begin position="39"/>
        <end position="114"/>
    </location>
</feature>
<feature type="transmembrane region" description="Helical" evidence="1">
    <location>
        <begin position="7"/>
        <end position="28"/>
    </location>
</feature>
<name>A0A368TPP9_9GAMM</name>
<dbReference type="Proteomes" id="UP000252405">
    <property type="component" value="Unassembled WGS sequence"/>
</dbReference>
<dbReference type="Pfam" id="PF02470">
    <property type="entry name" value="MlaD"/>
    <property type="match status" value="1"/>
</dbReference>
<keyword evidence="1" id="KW-0472">Membrane</keyword>
<dbReference type="PANTHER" id="PTHR36698:SF2">
    <property type="entry name" value="MCE_MLAD DOMAIN-CONTAINING PROTEIN"/>
    <property type="match status" value="1"/>
</dbReference>
<protein>
    <submittedName>
        <fullName evidence="3">MCE family protein</fullName>
    </submittedName>
</protein>
<dbReference type="PANTHER" id="PTHR36698">
    <property type="entry name" value="BLL5892 PROTEIN"/>
    <property type="match status" value="1"/>
</dbReference>
<dbReference type="RefSeq" id="WP_114480658.1">
    <property type="nucleotide sequence ID" value="NZ_QPII01000021.1"/>
</dbReference>
<dbReference type="EMBL" id="QPII01000021">
    <property type="protein sequence ID" value="RCV86695.1"/>
    <property type="molecule type" value="Genomic_DNA"/>
</dbReference>
<dbReference type="InterPro" id="IPR003399">
    <property type="entry name" value="Mce/MlaD"/>
</dbReference>
<organism evidence="3 4">
    <name type="scientific">Billgrantia montanilacus</name>
    <dbReference type="NCBI Taxonomy" id="2282305"/>
    <lineage>
        <taxon>Bacteria</taxon>
        <taxon>Pseudomonadati</taxon>
        <taxon>Pseudomonadota</taxon>
        <taxon>Gammaproteobacteria</taxon>
        <taxon>Oceanospirillales</taxon>
        <taxon>Halomonadaceae</taxon>
        <taxon>Billgrantia</taxon>
    </lineage>
</organism>
<gene>
    <name evidence="3" type="ORF">DU505_19585</name>
</gene>
<evidence type="ECO:0000313" key="3">
    <source>
        <dbReference type="EMBL" id="RCV86695.1"/>
    </source>
</evidence>
<keyword evidence="4" id="KW-1185">Reference proteome</keyword>
<accession>A0A368TPP9</accession>
<keyword evidence="1" id="KW-1133">Transmembrane helix</keyword>
<sequence length="313" mass="33780">METRAHHIVIGLFTVLALAGGLLFALWMTQSTSDRQFNHYEVFFDRSVSGLAEGNAVEYSGVRVGEVTDLRLDSQDPRNVLARIRVESHVPIRRDTRARLALANITGSMSIQLHGGTPESPLLVAYPGDTPPRIVADPSPLSALLGDGEEILGNVNRVLDRFEALLSEENTESVHNILANLERTTASLARIGDGPSRLVAQTEALSAEGTQALGELRSFIERAGGMLGGQGEEIMDGARQTTASLARTAEQIEALLGANRGALESGIRGIEGLGPVTVELRNTLNTLNRVIRRLEENPTDFLLGRDGVEEFTP</sequence>
<dbReference type="AlphaFoldDB" id="A0A368TPP9"/>
<keyword evidence="1" id="KW-0812">Transmembrane</keyword>
<evidence type="ECO:0000259" key="2">
    <source>
        <dbReference type="Pfam" id="PF02470"/>
    </source>
</evidence>